<reference evidence="4" key="1">
    <citation type="submission" date="2025-08" db="UniProtKB">
        <authorList>
            <consortium name="Ensembl"/>
        </authorList>
    </citation>
    <scope>IDENTIFICATION</scope>
</reference>
<feature type="region of interest" description="Disordered" evidence="2">
    <location>
        <begin position="1"/>
        <end position="88"/>
    </location>
</feature>
<dbReference type="PANTHER" id="PTHR15715:SF26">
    <property type="entry name" value="COILED-COIL DOMAIN-CONTAINING PROTEIN 136"/>
    <property type="match status" value="1"/>
</dbReference>
<dbReference type="OrthoDB" id="9948923at2759"/>
<reference evidence="4" key="2">
    <citation type="submission" date="2025-09" db="UniProtKB">
        <authorList>
            <consortium name="Ensembl"/>
        </authorList>
    </citation>
    <scope>IDENTIFICATION</scope>
</reference>
<evidence type="ECO:0000256" key="1">
    <source>
        <dbReference type="SAM" id="Coils"/>
    </source>
</evidence>
<evidence type="ECO:0000256" key="3">
    <source>
        <dbReference type="SAM" id="Phobius"/>
    </source>
</evidence>
<sequence length="464" mass="53488">MDGLRLPPLIEEALDSTDDSCDLKAESSPTMDNEITAKERSVLENNEKEEMDQERTQEEEGEMKKLKEEEGEGEEKKKEQEPLTEEQELEELRAQVLQLLLELEEVRETSNKHQESFHELQGLLEDERLASAHQAEAFTRQIQNLQAQLRSVQEEMDSLEEEKDSELAEAQEELRVAQEEVLLLQQAAEEAAAERENDIASLQEELCRRRAELQRLSEETQEYELEITTLRAEISMKSQRREAERREGDVDLLKEECRVLREDCQMLKEDNRRLSERLQLLQRQRTCSSVYLSLKEEDTGEGSEGKETETSSDEVMMESYMTMAQSDNCRLVDASIQKNISFDGKPMTPTSWNGGIGEIFSLRDQLKQAEEKASQVQRECDGLKMELQELQVLYDSSQRERAELEEELERCKAELKKLSGGAQSFIHPSEHPVLSIPFIGMIIIVAVIWCWLSELASQRARGVR</sequence>
<dbReference type="GO" id="GO:0007338">
    <property type="term" value="P:single fertilization"/>
    <property type="evidence" value="ECO:0007669"/>
    <property type="project" value="TreeGrafter"/>
</dbReference>
<organism evidence="4 5">
    <name type="scientific">Mastacembelus armatus</name>
    <name type="common">zig-zag eel</name>
    <dbReference type="NCBI Taxonomy" id="205130"/>
    <lineage>
        <taxon>Eukaryota</taxon>
        <taxon>Metazoa</taxon>
        <taxon>Chordata</taxon>
        <taxon>Craniata</taxon>
        <taxon>Vertebrata</taxon>
        <taxon>Euteleostomi</taxon>
        <taxon>Actinopterygii</taxon>
        <taxon>Neopterygii</taxon>
        <taxon>Teleostei</taxon>
        <taxon>Neoteleostei</taxon>
        <taxon>Acanthomorphata</taxon>
        <taxon>Anabantaria</taxon>
        <taxon>Synbranchiformes</taxon>
        <taxon>Mastacembelidae</taxon>
        <taxon>Mastacembelus</taxon>
    </lineage>
</organism>
<evidence type="ECO:0000313" key="4">
    <source>
        <dbReference type="Ensembl" id="ENSMAMP00000034565.1"/>
    </source>
</evidence>
<dbReference type="Proteomes" id="UP000261640">
    <property type="component" value="Unplaced"/>
</dbReference>
<dbReference type="GO" id="GO:0002080">
    <property type="term" value="C:acrosomal membrane"/>
    <property type="evidence" value="ECO:0007669"/>
    <property type="project" value="TreeGrafter"/>
</dbReference>
<feature type="transmembrane region" description="Helical" evidence="3">
    <location>
        <begin position="433"/>
        <end position="452"/>
    </location>
</feature>
<dbReference type="GeneID" id="113133282"/>
<proteinExistence type="predicted"/>
<dbReference type="PANTHER" id="PTHR15715">
    <property type="entry name" value="CENTROSOMAL PROTEIN OF 170 KDA"/>
    <property type="match status" value="1"/>
</dbReference>
<evidence type="ECO:0000256" key="2">
    <source>
        <dbReference type="SAM" id="MobiDB-lite"/>
    </source>
</evidence>
<dbReference type="STRING" id="205130.ENSMAMP00000034565"/>
<keyword evidence="5" id="KW-1185">Reference proteome</keyword>
<accession>A0A3Q3T1P6</accession>
<dbReference type="GO" id="GO:0001675">
    <property type="term" value="P:acrosome assembly"/>
    <property type="evidence" value="ECO:0007669"/>
    <property type="project" value="TreeGrafter"/>
</dbReference>
<evidence type="ECO:0000313" key="5">
    <source>
        <dbReference type="Proteomes" id="UP000261640"/>
    </source>
</evidence>
<dbReference type="InterPro" id="IPR051176">
    <property type="entry name" value="Cent_Immune-Sig_Mod"/>
</dbReference>
<name>A0A3Q3T1P6_9TELE</name>
<keyword evidence="3" id="KW-0812">Transmembrane</keyword>
<keyword evidence="3" id="KW-1133">Transmembrane helix</keyword>
<dbReference type="Ensembl" id="ENSMAMT00000035446.2">
    <property type="protein sequence ID" value="ENSMAMP00000034565.1"/>
    <property type="gene ID" value="ENSMAMG00000023219.2"/>
</dbReference>
<dbReference type="InParanoid" id="A0A3Q3T1P6"/>
<feature type="coiled-coil region" evidence="1">
    <location>
        <begin position="359"/>
        <end position="421"/>
    </location>
</feature>
<dbReference type="AlphaFoldDB" id="A0A3Q3T1P6"/>
<keyword evidence="1" id="KW-0175">Coiled coil</keyword>
<dbReference type="GeneTree" id="ENSGT00940000159122"/>
<feature type="coiled-coil region" evidence="1">
    <location>
        <begin position="135"/>
        <end position="284"/>
    </location>
</feature>
<dbReference type="RefSeq" id="XP_026167770.1">
    <property type="nucleotide sequence ID" value="XM_026311985.1"/>
</dbReference>
<protein>
    <submittedName>
        <fullName evidence="4">Coiled-coil domain-containing protein 136-like</fullName>
    </submittedName>
</protein>
<dbReference type="Gene3D" id="1.20.5.4090">
    <property type="match status" value="1"/>
</dbReference>
<feature type="compositionally biased region" description="Basic and acidic residues" evidence="2">
    <location>
        <begin position="35"/>
        <end position="81"/>
    </location>
</feature>
<keyword evidence="3" id="KW-0472">Membrane</keyword>